<sequence>MDIEIVKVGMADLNSALHPCMITTLGLGSCVGVALYDSKTKVSGLAHVMLPCSEQAKNNSNIAKFADTAIVKLVEDMVKLGAKRERIVAKIAGGAQMFVFNGGSDLMRIGHRNVVASKEKLAELNIPIISEDTGGNYGRTIELYSEDGRLMIKTIGFGVKQL</sequence>
<comment type="function">
    <text evidence="3">Probably deamidates glutamine residues to glutamate on methyl-accepting chemotaxis receptors (MCPs), playing an important role in chemotaxis.</text>
</comment>
<dbReference type="CDD" id="cd16352">
    <property type="entry name" value="CheD"/>
    <property type="match status" value="1"/>
</dbReference>
<protein>
    <recommendedName>
        <fullName evidence="3">Probable chemoreceptor glutamine deamidase CheD</fullName>
        <ecNumber evidence="3">3.5.1.44</ecNumber>
    </recommendedName>
</protein>
<accession>A0A318XPM8</accession>
<evidence type="ECO:0000256" key="2">
    <source>
        <dbReference type="ARBA" id="ARBA00022801"/>
    </source>
</evidence>
<name>A0A318XPM8_9FIRM</name>
<dbReference type="PANTHER" id="PTHR35147:SF1">
    <property type="entry name" value="CHEMORECEPTOR GLUTAMINE DEAMIDASE CHED-RELATED"/>
    <property type="match status" value="1"/>
</dbReference>
<dbReference type="GO" id="GO:0050568">
    <property type="term" value="F:protein-glutamine glutaminase activity"/>
    <property type="evidence" value="ECO:0007669"/>
    <property type="project" value="UniProtKB-UniRule"/>
</dbReference>
<dbReference type="Proteomes" id="UP000248132">
    <property type="component" value="Unassembled WGS sequence"/>
</dbReference>
<dbReference type="Gene3D" id="3.30.1330.200">
    <property type="match status" value="1"/>
</dbReference>
<dbReference type="EC" id="3.5.1.44" evidence="3"/>
<comment type="caution">
    <text evidence="4">The sequence shown here is derived from an EMBL/GenBank/DDBJ whole genome shotgun (WGS) entry which is preliminary data.</text>
</comment>
<dbReference type="InterPro" id="IPR011324">
    <property type="entry name" value="Cytotoxic_necrot_fac-like_cat"/>
</dbReference>
<dbReference type="Pfam" id="PF03975">
    <property type="entry name" value="CheD"/>
    <property type="match status" value="1"/>
</dbReference>
<reference evidence="4 5" key="1">
    <citation type="submission" date="2018-06" db="EMBL/GenBank/DDBJ databases">
        <title>Genomic Encyclopedia of Type Strains, Phase I: the one thousand microbial genomes (KMG-I) project.</title>
        <authorList>
            <person name="Kyrpides N."/>
        </authorList>
    </citation>
    <scope>NUCLEOTIDE SEQUENCE [LARGE SCALE GENOMIC DNA]</scope>
    <source>
        <strain evidence="4 5">DSM 19573</strain>
    </source>
</reference>
<gene>
    <name evidence="3" type="primary">cheD</name>
    <name evidence="4" type="ORF">LY28_00441</name>
</gene>
<dbReference type="PANTHER" id="PTHR35147">
    <property type="entry name" value="CHEMORECEPTOR GLUTAMINE DEAMIDASE CHED-RELATED"/>
    <property type="match status" value="1"/>
</dbReference>
<keyword evidence="1 3" id="KW-0145">Chemotaxis</keyword>
<evidence type="ECO:0000256" key="1">
    <source>
        <dbReference type="ARBA" id="ARBA00022500"/>
    </source>
</evidence>
<proteinExistence type="inferred from homology"/>
<dbReference type="GO" id="GO:0006935">
    <property type="term" value="P:chemotaxis"/>
    <property type="evidence" value="ECO:0007669"/>
    <property type="project" value="UniProtKB-UniRule"/>
</dbReference>
<dbReference type="AlphaFoldDB" id="A0A318XPM8"/>
<comment type="catalytic activity">
    <reaction evidence="3">
        <text>L-glutaminyl-[protein] + H2O = L-glutamyl-[protein] + NH4(+)</text>
        <dbReference type="Rhea" id="RHEA:16441"/>
        <dbReference type="Rhea" id="RHEA-COMP:10207"/>
        <dbReference type="Rhea" id="RHEA-COMP:10208"/>
        <dbReference type="ChEBI" id="CHEBI:15377"/>
        <dbReference type="ChEBI" id="CHEBI:28938"/>
        <dbReference type="ChEBI" id="CHEBI:29973"/>
        <dbReference type="ChEBI" id="CHEBI:30011"/>
        <dbReference type="EC" id="3.5.1.44"/>
    </reaction>
</comment>
<evidence type="ECO:0000313" key="5">
    <source>
        <dbReference type="Proteomes" id="UP000248132"/>
    </source>
</evidence>
<keyword evidence="2 3" id="KW-0378">Hydrolase</keyword>
<dbReference type="RefSeq" id="WP_110460524.1">
    <property type="nucleotide sequence ID" value="NZ_QKMR01000002.1"/>
</dbReference>
<evidence type="ECO:0000256" key="3">
    <source>
        <dbReference type="HAMAP-Rule" id="MF_01440"/>
    </source>
</evidence>
<dbReference type="InterPro" id="IPR038592">
    <property type="entry name" value="CheD-like_sf"/>
</dbReference>
<dbReference type="HAMAP" id="MF_01440">
    <property type="entry name" value="CheD"/>
    <property type="match status" value="1"/>
</dbReference>
<keyword evidence="5" id="KW-1185">Reference proteome</keyword>
<dbReference type="OrthoDB" id="9807202at2"/>
<comment type="similarity">
    <text evidence="3">Belongs to the CheD family.</text>
</comment>
<evidence type="ECO:0000313" key="4">
    <source>
        <dbReference type="EMBL" id="PYG89844.1"/>
    </source>
</evidence>
<dbReference type="EMBL" id="QKMR01000002">
    <property type="protein sequence ID" value="PYG89844.1"/>
    <property type="molecule type" value="Genomic_DNA"/>
</dbReference>
<organism evidence="4 5">
    <name type="scientific">Ruminiclostridium sufflavum DSM 19573</name>
    <dbReference type="NCBI Taxonomy" id="1121337"/>
    <lineage>
        <taxon>Bacteria</taxon>
        <taxon>Bacillati</taxon>
        <taxon>Bacillota</taxon>
        <taxon>Clostridia</taxon>
        <taxon>Eubacteriales</taxon>
        <taxon>Oscillospiraceae</taxon>
        <taxon>Ruminiclostridium</taxon>
    </lineage>
</organism>
<dbReference type="SUPFAM" id="SSF64438">
    <property type="entry name" value="CNF1/YfiH-like putative cysteine hydrolases"/>
    <property type="match status" value="1"/>
</dbReference>
<dbReference type="InterPro" id="IPR005659">
    <property type="entry name" value="Chemorcpt_Glu_NH3ase_CheD"/>
</dbReference>
<dbReference type="PROSITE" id="PS51257">
    <property type="entry name" value="PROKAR_LIPOPROTEIN"/>
    <property type="match status" value="1"/>
</dbReference>